<comment type="caution">
    <text evidence="1">The sequence shown here is derived from an EMBL/GenBank/DDBJ whole genome shotgun (WGS) entry which is preliminary data.</text>
</comment>
<dbReference type="AlphaFoldDB" id="A0A0F8WYX1"/>
<proteinExistence type="predicted"/>
<gene>
    <name evidence="1" type="ORF">LCGC14_3008040</name>
</gene>
<accession>A0A0F8WYX1</accession>
<dbReference type="EMBL" id="LAZR01062174">
    <property type="protein sequence ID" value="KKK62067.1"/>
    <property type="molecule type" value="Genomic_DNA"/>
</dbReference>
<sequence>MTTVFEATEEMEKLLEAFCDVLEGIRERSCDDTDEFGADLFSEANPDNPKFLNLMSVLSNATLRVGTTSPELMAMGMMHPMGMMWVLIKFAVETGYMVGRASALEITAEEYAALEEASEVMAAVMNASEPQQGGGEIDPLARIMSQDLQDGEIVN</sequence>
<name>A0A0F8WYX1_9ZZZZ</name>
<protein>
    <submittedName>
        <fullName evidence="1">Uncharacterized protein</fullName>
    </submittedName>
</protein>
<reference evidence="1" key="1">
    <citation type="journal article" date="2015" name="Nature">
        <title>Complex archaea that bridge the gap between prokaryotes and eukaryotes.</title>
        <authorList>
            <person name="Spang A."/>
            <person name="Saw J.H."/>
            <person name="Jorgensen S.L."/>
            <person name="Zaremba-Niedzwiedzka K."/>
            <person name="Martijn J."/>
            <person name="Lind A.E."/>
            <person name="van Eijk R."/>
            <person name="Schleper C."/>
            <person name="Guy L."/>
            <person name="Ettema T.J."/>
        </authorList>
    </citation>
    <scope>NUCLEOTIDE SEQUENCE</scope>
</reference>
<evidence type="ECO:0000313" key="1">
    <source>
        <dbReference type="EMBL" id="KKK62067.1"/>
    </source>
</evidence>
<organism evidence="1">
    <name type="scientific">marine sediment metagenome</name>
    <dbReference type="NCBI Taxonomy" id="412755"/>
    <lineage>
        <taxon>unclassified sequences</taxon>
        <taxon>metagenomes</taxon>
        <taxon>ecological metagenomes</taxon>
    </lineage>
</organism>